<evidence type="ECO:0000256" key="1">
    <source>
        <dbReference type="SAM" id="Phobius"/>
    </source>
</evidence>
<organism evidence="2 3">
    <name type="scientific">Halomonas marinisediminis</name>
    <dbReference type="NCBI Taxonomy" id="2546095"/>
    <lineage>
        <taxon>Bacteria</taxon>
        <taxon>Pseudomonadati</taxon>
        <taxon>Pseudomonadota</taxon>
        <taxon>Gammaproteobacteria</taxon>
        <taxon>Oceanospirillales</taxon>
        <taxon>Halomonadaceae</taxon>
        <taxon>Halomonas</taxon>
    </lineage>
</organism>
<keyword evidence="3" id="KW-1185">Reference proteome</keyword>
<keyword evidence="1" id="KW-0812">Transmembrane</keyword>
<keyword evidence="1" id="KW-1133">Transmembrane helix</keyword>
<feature type="transmembrane region" description="Helical" evidence="1">
    <location>
        <begin position="262"/>
        <end position="292"/>
    </location>
</feature>
<feature type="transmembrane region" description="Helical" evidence="1">
    <location>
        <begin position="173"/>
        <end position="196"/>
    </location>
</feature>
<sequence>MVQSLTAADTPTSVTVGGRVPALALLLLPGGPKCCGYSMNPGKAVFGVHVNHLESYKRQFLMLKRYAKNTGVMKISSVVAVFLISLQSFYFHTIGASLLTVFGSVLLLATGLSRIFFSPRMILFLVAVFFFFTYHSFVSIYSHSSYSPLFSFVVTVFTVCGAFFVFSNNPRLLTDVLGLVISIHIFFYLLQVVYWFTFGEYLDFLEPVTGDTQRYSSQKGMLLDGERVPRFTGLFNEPGSYSTYLFSLAAVRFLAVRKLDRILIFALASMVLSFSLFGIVLSFLFLVFALFVVRERRTVWFLAPLFLVAAYVIFPEVERRLSSDFSGLDGRFQVVDNIFILRNFLYGSLSYGEASFAANDTGVFLFLLSYGGIGELLVFLIVVVSVLYSRGWIAACVLIMILSTKIKINYPMLWFVMACIVIAGSRTQLYYNNASFKNVKAGPSLS</sequence>
<name>A0ABY2D757_9GAMM</name>
<feature type="transmembrane region" description="Helical" evidence="1">
    <location>
        <begin position="298"/>
        <end position="314"/>
    </location>
</feature>
<evidence type="ECO:0000313" key="2">
    <source>
        <dbReference type="EMBL" id="TDB02876.1"/>
    </source>
</evidence>
<comment type="caution">
    <text evidence="2">The sequence shown here is derived from an EMBL/GenBank/DDBJ whole genome shotgun (WGS) entry which is preliminary data.</text>
</comment>
<proteinExistence type="predicted"/>
<dbReference type="EMBL" id="SLTR01000008">
    <property type="protein sequence ID" value="TDB02876.1"/>
    <property type="molecule type" value="Genomic_DNA"/>
</dbReference>
<accession>A0ABY2D757</accession>
<reference evidence="2 3" key="1">
    <citation type="submission" date="2019-03" db="EMBL/GenBank/DDBJ databases">
        <title>Halomonas marinisediminis sp. nov., a moderately halophilic bacterium isolated from the Bohai Gulf.</title>
        <authorList>
            <person name="Ji X."/>
        </authorList>
    </citation>
    <scope>NUCLEOTIDE SEQUENCE [LARGE SCALE GENOMIC DNA]</scope>
    <source>
        <strain evidence="2 3">204</strain>
    </source>
</reference>
<feature type="transmembrane region" description="Helical" evidence="1">
    <location>
        <begin position="413"/>
        <end position="431"/>
    </location>
</feature>
<feature type="transmembrane region" description="Helical" evidence="1">
    <location>
        <begin position="376"/>
        <end position="401"/>
    </location>
</feature>
<feature type="transmembrane region" description="Helical" evidence="1">
    <location>
        <begin position="148"/>
        <end position="166"/>
    </location>
</feature>
<protein>
    <recommendedName>
        <fullName evidence="4">Polymerase</fullName>
    </recommendedName>
</protein>
<feature type="transmembrane region" description="Helical" evidence="1">
    <location>
        <begin position="121"/>
        <end position="142"/>
    </location>
</feature>
<feature type="transmembrane region" description="Helical" evidence="1">
    <location>
        <begin position="90"/>
        <end position="109"/>
    </location>
</feature>
<evidence type="ECO:0000313" key="3">
    <source>
        <dbReference type="Proteomes" id="UP000294823"/>
    </source>
</evidence>
<feature type="transmembrane region" description="Helical" evidence="1">
    <location>
        <begin position="66"/>
        <end position="84"/>
    </location>
</feature>
<keyword evidence="1" id="KW-0472">Membrane</keyword>
<dbReference type="Proteomes" id="UP000294823">
    <property type="component" value="Unassembled WGS sequence"/>
</dbReference>
<gene>
    <name evidence="2" type="ORF">E0702_07575</name>
</gene>
<evidence type="ECO:0008006" key="4">
    <source>
        <dbReference type="Google" id="ProtNLM"/>
    </source>
</evidence>